<dbReference type="Pfam" id="PF05402">
    <property type="entry name" value="PqqD"/>
    <property type="match status" value="1"/>
</dbReference>
<dbReference type="InterPro" id="IPR041881">
    <property type="entry name" value="PqqD_sf"/>
</dbReference>
<proteinExistence type="predicted"/>
<reference evidence="1" key="1">
    <citation type="journal article" date="2012" name="Appl. Microbiol. Biotechnol.">
        <title>Molecular cloning of the gene cluster for lariatin biosynthesis of Rhodococcus jostii K01-B0171.</title>
        <authorList>
            <person name="Inokoshi J."/>
            <person name="Matsuhama M."/>
            <person name="Miyake M."/>
            <person name="Ikeda H."/>
            <person name="Tomoda H."/>
        </authorList>
    </citation>
    <scope>NUCLEOTIDE SEQUENCE</scope>
    <source>
        <strain evidence="1">K01-B0171</strain>
    </source>
</reference>
<dbReference type="NCBIfam" id="NF033530">
    <property type="entry name" value="lasso_PqqD_Strm"/>
    <property type="match status" value="1"/>
</dbReference>
<name>H7C8I5_RHOJO</name>
<gene>
    <name evidence="1" type="primary">larC</name>
</gene>
<dbReference type="AlphaFoldDB" id="H7C8I5"/>
<dbReference type="Gene3D" id="1.10.10.1150">
    <property type="entry name" value="Coenzyme PQQ synthesis protein D (PqqD)"/>
    <property type="match status" value="1"/>
</dbReference>
<protein>
    <submittedName>
        <fullName evidence="1">Lariatin biosynthetic protein</fullName>
    </submittedName>
</protein>
<dbReference type="InterPro" id="IPR008792">
    <property type="entry name" value="PQQD"/>
</dbReference>
<accession>H7C8I5</accession>
<dbReference type="EMBL" id="AB593691">
    <property type="protein sequence ID" value="BAL72548.1"/>
    <property type="molecule type" value="Genomic_DNA"/>
</dbReference>
<evidence type="ECO:0000313" key="1">
    <source>
        <dbReference type="EMBL" id="BAL72548.1"/>
    </source>
</evidence>
<sequence length="84" mass="9454">MVLRLRKNVIITPTEYGAVALDERSGDYYQLNSTAALILDQLTKKIPVESIAARIALDFEVSKAQASADLDEYLRMLREQGLLR</sequence>
<organism evidence="1">
    <name type="scientific">Rhodococcus jostii</name>
    <dbReference type="NCBI Taxonomy" id="132919"/>
    <lineage>
        <taxon>Bacteria</taxon>
        <taxon>Bacillati</taxon>
        <taxon>Actinomycetota</taxon>
        <taxon>Actinomycetes</taxon>
        <taxon>Mycobacteriales</taxon>
        <taxon>Nocardiaceae</taxon>
        <taxon>Rhodococcus</taxon>
    </lineage>
</organism>